<accession>A0A5M4B7S9</accession>
<evidence type="ECO:0000313" key="2">
    <source>
        <dbReference type="Proteomes" id="UP000398217"/>
    </source>
</evidence>
<dbReference type="AlphaFoldDB" id="A0A5M4B7S9"/>
<dbReference type="EMBL" id="BLBC01000005">
    <property type="protein sequence ID" value="GET45420.1"/>
    <property type="molecule type" value="Genomic_DNA"/>
</dbReference>
<gene>
    <name evidence="1" type="ORF">RCZ01_07220</name>
</gene>
<dbReference type="Proteomes" id="UP000398217">
    <property type="component" value="Unassembled WGS sequence"/>
</dbReference>
<reference evidence="2" key="1">
    <citation type="journal article" date="2020" name="Int. J. Syst. Evol. Microbiol.">
        <title>Capnocytophaga felis sp. nov. isolated from the feline oral cavity.</title>
        <authorList>
            <person name="Suzuki M."/>
            <person name="Umeda K."/>
            <person name="Kimura M."/>
            <person name="Imaoka K."/>
            <person name="Morikawa S."/>
            <person name="Maeda K."/>
        </authorList>
    </citation>
    <scope>NUCLEOTIDE SEQUENCE [LARGE SCALE GENOMIC DNA]</scope>
    <source>
        <strain evidence="2">KC07070</strain>
    </source>
</reference>
<comment type="caution">
    <text evidence="1">The sequence shown here is derived from an EMBL/GenBank/DDBJ whole genome shotgun (WGS) entry which is preliminary data.</text>
</comment>
<name>A0A5M4B7S9_9FLAO</name>
<organism evidence="1 2">
    <name type="scientific">Capnocytophaga felis</name>
    <dbReference type="NCBI Taxonomy" id="2267611"/>
    <lineage>
        <taxon>Bacteria</taxon>
        <taxon>Pseudomonadati</taxon>
        <taxon>Bacteroidota</taxon>
        <taxon>Flavobacteriia</taxon>
        <taxon>Flavobacteriales</taxon>
        <taxon>Flavobacteriaceae</taxon>
        <taxon>Capnocytophaga</taxon>
    </lineage>
</organism>
<protein>
    <submittedName>
        <fullName evidence="1">Uncharacterized protein</fullName>
    </submittedName>
</protein>
<keyword evidence="2" id="KW-1185">Reference proteome</keyword>
<proteinExistence type="predicted"/>
<evidence type="ECO:0000313" key="1">
    <source>
        <dbReference type="EMBL" id="GET45420.1"/>
    </source>
</evidence>
<dbReference type="OrthoDB" id="1160422at2"/>
<dbReference type="RefSeq" id="WP_155284093.1">
    <property type="nucleotide sequence ID" value="NZ_BLBC01000005.1"/>
</dbReference>
<sequence>MNLIHIDFLEFIKTGKFDCIKIGQTKEYILENFPKPDSIWDNYHTSSNIWTYGNIEFHFSKNELYMMFSDHFNYQKLNAGKHISIDRWIFERPRRLTLKNVIQELNTHHIDFQKTTTKLNIELKLNSGVILYFENHKDITDLDPNKFHLVAFAFKEK</sequence>